<dbReference type="InterPro" id="IPR015943">
    <property type="entry name" value="WD40/YVTN_repeat-like_dom_sf"/>
</dbReference>
<dbReference type="InterPro" id="IPR004358">
    <property type="entry name" value="Sig_transdc_His_kin-like_C"/>
</dbReference>
<comment type="catalytic activity">
    <reaction evidence="1">
        <text>ATP + protein L-histidine = ADP + protein N-phospho-L-histidine.</text>
        <dbReference type="EC" id="2.7.13.3"/>
    </reaction>
</comment>
<evidence type="ECO:0000256" key="6">
    <source>
        <dbReference type="SAM" id="Phobius"/>
    </source>
</evidence>
<evidence type="ECO:0000256" key="1">
    <source>
        <dbReference type="ARBA" id="ARBA00000085"/>
    </source>
</evidence>
<dbReference type="Proteomes" id="UP000241346">
    <property type="component" value="Unassembled WGS sequence"/>
</dbReference>
<organism evidence="9 10">
    <name type="scientific">Photobacterium rosenbergii</name>
    <dbReference type="NCBI Taxonomy" id="294936"/>
    <lineage>
        <taxon>Bacteria</taxon>
        <taxon>Pseudomonadati</taxon>
        <taxon>Pseudomonadota</taxon>
        <taxon>Gammaproteobacteria</taxon>
        <taxon>Vibrionales</taxon>
        <taxon>Vibrionaceae</taxon>
        <taxon>Photobacterium</taxon>
    </lineage>
</organism>
<dbReference type="Pfam" id="PF02518">
    <property type="entry name" value="HATPase_c"/>
    <property type="match status" value="1"/>
</dbReference>
<dbReference type="SMART" id="SM00387">
    <property type="entry name" value="HATPase_c"/>
    <property type="match status" value="1"/>
</dbReference>
<evidence type="ECO:0000259" key="7">
    <source>
        <dbReference type="PROSITE" id="PS01124"/>
    </source>
</evidence>
<dbReference type="InterPro" id="IPR003594">
    <property type="entry name" value="HATPase_dom"/>
</dbReference>
<feature type="transmembrane region" description="Helical" evidence="6">
    <location>
        <begin position="729"/>
        <end position="751"/>
    </location>
</feature>
<dbReference type="EC" id="2.7.13.3" evidence="2"/>
<dbReference type="InterPro" id="IPR005467">
    <property type="entry name" value="His_kinase_dom"/>
</dbReference>
<dbReference type="Pfam" id="PF07494">
    <property type="entry name" value="Reg_prop"/>
    <property type="match status" value="1"/>
</dbReference>
<dbReference type="PANTHER" id="PTHR43547">
    <property type="entry name" value="TWO-COMPONENT HISTIDINE KINASE"/>
    <property type="match status" value="1"/>
</dbReference>
<proteinExistence type="predicted"/>
<protein>
    <recommendedName>
        <fullName evidence="2">histidine kinase</fullName>
        <ecNumber evidence="2">2.7.13.3</ecNumber>
    </recommendedName>
</protein>
<dbReference type="InterPro" id="IPR036890">
    <property type="entry name" value="HATPase_C_sf"/>
</dbReference>
<dbReference type="InterPro" id="IPR003661">
    <property type="entry name" value="HisK_dim/P_dom"/>
</dbReference>
<dbReference type="AlphaFoldDB" id="A0A2T3NE77"/>
<evidence type="ECO:0000313" key="9">
    <source>
        <dbReference type="EMBL" id="PSW12697.1"/>
    </source>
</evidence>
<dbReference type="SUPFAM" id="SSF47384">
    <property type="entry name" value="Homodimeric domain of signal transducing histidine kinase"/>
    <property type="match status" value="1"/>
</dbReference>
<dbReference type="GO" id="GO:0003700">
    <property type="term" value="F:DNA-binding transcription factor activity"/>
    <property type="evidence" value="ECO:0007669"/>
    <property type="project" value="InterPro"/>
</dbReference>
<dbReference type="GO" id="GO:0043565">
    <property type="term" value="F:sequence-specific DNA binding"/>
    <property type="evidence" value="ECO:0007669"/>
    <property type="project" value="InterPro"/>
</dbReference>
<name>A0A2T3NE77_9GAMM</name>
<dbReference type="SUPFAM" id="SSF55874">
    <property type="entry name" value="ATPase domain of HSP90 chaperone/DNA topoisomerase II/histidine kinase"/>
    <property type="match status" value="1"/>
</dbReference>
<keyword evidence="3" id="KW-0597">Phosphoprotein</keyword>
<dbReference type="InterPro" id="IPR011110">
    <property type="entry name" value="Reg_prop"/>
</dbReference>
<dbReference type="SMART" id="SM00342">
    <property type="entry name" value="HTH_ARAC"/>
    <property type="match status" value="1"/>
</dbReference>
<keyword evidence="6" id="KW-1133">Transmembrane helix</keyword>
<sequence>MIFFIVMIRRFVLLITLLGLGLTPSMSVIASSYLFRSMVDLNGPSNLSVRKIVDDSNKGLWLVDIRGQLLFFDGTNFKPAVERTGKPVTGVTDVALVDDILWLVKDNHAYSYSPKTSELQRHNISQVPIESVASLDNSAWFANRRGLYQLSEFEPEAKFLPFPHPIKLAGLHVAGNHLYVAAQQGVYEYLSFSLPPTKLLSDFYVTAIEQDEQGEIWFGTRRGVIKGRNGSLTPLGEKASSPSVMSLQVTAQGMWVGSTMGLYLMDLGMEEKVHLMPSELDKFSLPGRRVLGLHQDQQGMLWVSTPEGVSQLPAGSDLLKRIRLGKKEGEIDASFIGDIAYGSNGHYWLATDNGLFEISPFFEVLSHIATLGKIKQLALSGEVLWILKEDGIATYHISQSYLQNIDVPKEISAWSISQIMVDHFGSLWVGTEDGLYRYWPEFSEWMPFGNHWLRDPEGGEVVTRILEDSENHVWVGTTFGLYKFDAGMLHFVPGSEGKGGVVDIYEDRMGQLWVASNYGLQVSQVLTPLKLQDVQLSSNFVRPYCLVGGSNGVWLSSSNGMSFMNYYGDLKQHLSFNSGLLPEDVGSQACLQNNTNALVLGYRQGLLSLDHDALFDEFPPDPELVLSAVWVDNDIWPLSDSWSKLRRLPYGSSIAFKLEAMPSRSTLYQYRLVDENAQAGEWQIATHPLLPVGVLSAGQYTLEVRRVKPADNTAVELSYVFNIQPAWRIYQAIIGILGLAALLLAVVLFYWRGRVFKDQAQQLKQAVFQKTAKIELQKKQLNASNVHLQRILDLRQHIMAQLSHELRTPLQLSLGLLSDLRSTCQAPSKVDIAEKNLTHALHVADQLLSRDVFALVESEKACKQRVSPIIQACCMSWQVEAEKKQIALCLEENISPETAICLAPYHLEIMLGNLLSNAMKYTDSKGGITVAVKELDQQLIVSVSDTGRGMSEQTKAHLFDSYYQEDPQLNPKAGFGLGLSTVKQLVEQYQGAISVISYQGVGSEFIIRLPLVVESLEAGYPTAKQGAPDHPQWLMVIGNEDDNHSEWSKRLSEHYHVTHTRGDYEDLMLIEDTLPELVIINRGVLEPSDEELLRGMKEDYFGNKGPVFVALTTPEETRGSQPIRWADYTLSKPLEANVALAEIGRLLSKESAEPDGEEGPQSKEWQDNVHAFVSKQFHHSGFGNSSAAKALTMPERTFQQRFKQEFGLSFKDYVTQFRFEQAAVMLKQGDKVSDVALACGFKDPSYFCARFKAYSGQTPSEFAKGASTLD</sequence>
<dbReference type="PROSITE" id="PS50109">
    <property type="entry name" value="HIS_KIN"/>
    <property type="match status" value="1"/>
</dbReference>
<dbReference type="Gene3D" id="2.130.10.10">
    <property type="entry name" value="YVTN repeat-like/Quinoprotein amine dehydrogenase"/>
    <property type="match status" value="2"/>
</dbReference>
<dbReference type="SUPFAM" id="SSF50998">
    <property type="entry name" value="Quinoprotein alcohol dehydrogenase-like"/>
    <property type="match status" value="1"/>
</dbReference>
<keyword evidence="6" id="KW-0812">Transmembrane</keyword>
<dbReference type="Pfam" id="PF12833">
    <property type="entry name" value="HTH_18"/>
    <property type="match status" value="1"/>
</dbReference>
<reference evidence="9 10" key="1">
    <citation type="submission" date="2018-03" db="EMBL/GenBank/DDBJ databases">
        <title>Whole genome sequencing of Histamine producing bacteria.</title>
        <authorList>
            <person name="Butler K."/>
        </authorList>
    </citation>
    <scope>NUCLEOTIDE SEQUENCE [LARGE SCALE GENOMIC DNA]</scope>
    <source>
        <strain evidence="9 10">DSM 19138</strain>
    </source>
</reference>
<comment type="caution">
    <text evidence="9">The sequence shown here is derived from an EMBL/GenBank/DDBJ whole genome shotgun (WGS) entry which is preliminary data.</text>
</comment>
<dbReference type="PROSITE" id="PS01124">
    <property type="entry name" value="HTH_ARAC_FAMILY_2"/>
    <property type="match status" value="1"/>
</dbReference>
<evidence type="ECO:0000256" key="5">
    <source>
        <dbReference type="ARBA" id="ARBA00023163"/>
    </source>
</evidence>
<dbReference type="Gene3D" id="1.10.287.130">
    <property type="match status" value="1"/>
</dbReference>
<dbReference type="InterPro" id="IPR011047">
    <property type="entry name" value="Quinoprotein_ADH-like_sf"/>
</dbReference>
<evidence type="ECO:0000256" key="2">
    <source>
        <dbReference type="ARBA" id="ARBA00012438"/>
    </source>
</evidence>
<feature type="domain" description="HTH araC/xylS-type" evidence="7">
    <location>
        <begin position="1167"/>
        <end position="1265"/>
    </location>
</feature>
<evidence type="ECO:0000259" key="8">
    <source>
        <dbReference type="PROSITE" id="PS50109"/>
    </source>
</evidence>
<dbReference type="SUPFAM" id="SSF63829">
    <property type="entry name" value="Calcium-dependent phosphotriesterase"/>
    <property type="match status" value="1"/>
</dbReference>
<dbReference type="InterPro" id="IPR018060">
    <property type="entry name" value="HTH_AraC"/>
</dbReference>
<feature type="domain" description="Histidine kinase" evidence="8">
    <location>
        <begin position="801"/>
        <end position="1013"/>
    </location>
</feature>
<accession>A0A2T3NE77</accession>
<dbReference type="Gene3D" id="1.10.10.60">
    <property type="entry name" value="Homeodomain-like"/>
    <property type="match status" value="1"/>
</dbReference>
<keyword evidence="5" id="KW-0804">Transcription</keyword>
<evidence type="ECO:0000256" key="3">
    <source>
        <dbReference type="ARBA" id="ARBA00022553"/>
    </source>
</evidence>
<dbReference type="GO" id="GO:0000155">
    <property type="term" value="F:phosphorelay sensor kinase activity"/>
    <property type="evidence" value="ECO:0007669"/>
    <property type="project" value="InterPro"/>
</dbReference>
<dbReference type="EMBL" id="PYMB01000004">
    <property type="protein sequence ID" value="PSW12697.1"/>
    <property type="molecule type" value="Genomic_DNA"/>
</dbReference>
<keyword evidence="4" id="KW-0805">Transcription regulation</keyword>
<dbReference type="InterPro" id="IPR036097">
    <property type="entry name" value="HisK_dim/P_sf"/>
</dbReference>
<dbReference type="PANTHER" id="PTHR43547:SF2">
    <property type="entry name" value="HYBRID SIGNAL TRANSDUCTION HISTIDINE KINASE C"/>
    <property type="match status" value="1"/>
</dbReference>
<dbReference type="Gene3D" id="3.30.565.10">
    <property type="entry name" value="Histidine kinase-like ATPase, C-terminal domain"/>
    <property type="match status" value="1"/>
</dbReference>
<keyword evidence="6" id="KW-0472">Membrane</keyword>
<dbReference type="PRINTS" id="PR00344">
    <property type="entry name" value="BCTRLSENSOR"/>
</dbReference>
<evidence type="ECO:0000313" key="10">
    <source>
        <dbReference type="Proteomes" id="UP000241346"/>
    </source>
</evidence>
<evidence type="ECO:0000256" key="4">
    <source>
        <dbReference type="ARBA" id="ARBA00023015"/>
    </source>
</evidence>
<dbReference type="InterPro" id="IPR009057">
    <property type="entry name" value="Homeodomain-like_sf"/>
</dbReference>
<dbReference type="CDD" id="cd00082">
    <property type="entry name" value="HisKA"/>
    <property type="match status" value="1"/>
</dbReference>
<gene>
    <name evidence="9" type="ORF">C9J01_12640</name>
</gene>
<dbReference type="SUPFAM" id="SSF46689">
    <property type="entry name" value="Homeodomain-like"/>
    <property type="match status" value="1"/>
</dbReference>